<reference evidence="2 3" key="1">
    <citation type="submission" date="2017-08" db="EMBL/GenBank/DDBJ databases">
        <title>Acidophilic green algal genome provides insights into adaptation to an acidic environment.</title>
        <authorList>
            <person name="Hirooka S."/>
            <person name="Hirose Y."/>
            <person name="Kanesaki Y."/>
            <person name="Higuchi S."/>
            <person name="Fujiwara T."/>
            <person name="Onuma R."/>
            <person name="Era A."/>
            <person name="Ohbayashi R."/>
            <person name="Uzuka A."/>
            <person name="Nozaki H."/>
            <person name="Yoshikawa H."/>
            <person name="Miyagishima S.Y."/>
        </authorList>
    </citation>
    <scope>NUCLEOTIDE SEQUENCE [LARGE SCALE GENOMIC DNA]</scope>
    <source>
        <strain evidence="2 3">NIES-2499</strain>
    </source>
</reference>
<evidence type="ECO:0000313" key="2">
    <source>
        <dbReference type="EMBL" id="GAX73622.1"/>
    </source>
</evidence>
<dbReference type="EMBL" id="BEGY01000004">
    <property type="protein sequence ID" value="GAX73622.1"/>
    <property type="molecule type" value="Genomic_DNA"/>
</dbReference>
<name>A0A250WSI3_9CHLO</name>
<protein>
    <recommendedName>
        <fullName evidence="4">Major facilitator superfamily (MFS) profile domain-containing protein</fullName>
    </recommendedName>
</protein>
<dbReference type="Gene3D" id="1.20.1720.10">
    <property type="entry name" value="Multidrug resistance protein D"/>
    <property type="match status" value="1"/>
</dbReference>
<keyword evidence="1" id="KW-0812">Transmembrane</keyword>
<evidence type="ECO:0008006" key="4">
    <source>
        <dbReference type="Google" id="ProtNLM"/>
    </source>
</evidence>
<dbReference type="OrthoDB" id="2441642at2759"/>
<comment type="caution">
    <text evidence="2">The sequence shown here is derived from an EMBL/GenBank/DDBJ whole genome shotgun (WGS) entry which is preliminary data.</text>
</comment>
<keyword evidence="1" id="KW-1133">Transmembrane helix</keyword>
<gene>
    <name evidence="2" type="ORF">CEUSTIGMA_g1073.t1</name>
</gene>
<feature type="transmembrane region" description="Helical" evidence="1">
    <location>
        <begin position="53"/>
        <end position="74"/>
    </location>
</feature>
<proteinExistence type="predicted"/>
<sequence>MQTTTPSTEVSGIRRSMEEPTIEQHDMYSPSSAFESSRTSIYSLWPRRQRCSILLAISLGAVLVSFSDTIYLRALQDIQQNLNTTDTLVATSVAIYYIYLFSVGISALVWGPASDFSPHILPLLPLIRHPTPTDNEVMPNTTRHPSSTDHTVIPDTTHPSLALCQPPLATSADQFSVWPDGSGWRSLGGCLPS</sequence>
<evidence type="ECO:0000256" key="1">
    <source>
        <dbReference type="SAM" id="Phobius"/>
    </source>
</evidence>
<accession>A0A250WSI3</accession>
<feature type="transmembrane region" description="Helical" evidence="1">
    <location>
        <begin position="94"/>
        <end position="113"/>
    </location>
</feature>
<dbReference type="AlphaFoldDB" id="A0A250WSI3"/>
<dbReference type="SUPFAM" id="SSF103473">
    <property type="entry name" value="MFS general substrate transporter"/>
    <property type="match status" value="1"/>
</dbReference>
<keyword evidence="3" id="KW-1185">Reference proteome</keyword>
<dbReference type="InterPro" id="IPR036259">
    <property type="entry name" value="MFS_trans_sf"/>
</dbReference>
<keyword evidence="1" id="KW-0472">Membrane</keyword>
<dbReference type="Proteomes" id="UP000232323">
    <property type="component" value="Unassembled WGS sequence"/>
</dbReference>
<organism evidence="2 3">
    <name type="scientific">Chlamydomonas eustigma</name>
    <dbReference type="NCBI Taxonomy" id="1157962"/>
    <lineage>
        <taxon>Eukaryota</taxon>
        <taxon>Viridiplantae</taxon>
        <taxon>Chlorophyta</taxon>
        <taxon>core chlorophytes</taxon>
        <taxon>Chlorophyceae</taxon>
        <taxon>CS clade</taxon>
        <taxon>Chlamydomonadales</taxon>
        <taxon>Chlamydomonadaceae</taxon>
        <taxon>Chlamydomonas</taxon>
    </lineage>
</organism>
<evidence type="ECO:0000313" key="3">
    <source>
        <dbReference type="Proteomes" id="UP000232323"/>
    </source>
</evidence>
<dbReference type="STRING" id="1157962.A0A250WSI3"/>